<evidence type="ECO:0000313" key="2">
    <source>
        <dbReference type="EMBL" id="PKC54677.1"/>
    </source>
</evidence>
<dbReference type="VEuPathDB" id="FungiDB:FUN_025465"/>
<organism evidence="2 3">
    <name type="scientific">Rhizophagus irregularis</name>
    <dbReference type="NCBI Taxonomy" id="588596"/>
    <lineage>
        <taxon>Eukaryota</taxon>
        <taxon>Fungi</taxon>
        <taxon>Fungi incertae sedis</taxon>
        <taxon>Mucoromycota</taxon>
        <taxon>Glomeromycotina</taxon>
        <taxon>Glomeromycetes</taxon>
        <taxon>Glomerales</taxon>
        <taxon>Glomeraceae</taxon>
        <taxon>Rhizophagus</taxon>
    </lineage>
</organism>
<evidence type="ECO:0000256" key="1">
    <source>
        <dbReference type="SAM" id="MobiDB-lite"/>
    </source>
</evidence>
<protein>
    <submittedName>
        <fullName evidence="2">Uncharacterized protein</fullName>
    </submittedName>
</protein>
<dbReference type="AlphaFoldDB" id="A0A2N0QUD4"/>
<gene>
    <name evidence="2" type="ORF">RhiirA1_476866</name>
</gene>
<comment type="caution">
    <text evidence="2">The sequence shown here is derived from an EMBL/GenBank/DDBJ whole genome shotgun (WGS) entry which is preliminary data.</text>
</comment>
<reference evidence="2 3" key="2">
    <citation type="submission" date="2017-10" db="EMBL/GenBank/DDBJ databases">
        <title>Genome analyses suggest a sexual origin of heterokaryosis in a supposedly ancient asexual fungus.</title>
        <authorList>
            <person name="Corradi N."/>
            <person name="Sedzielewska K."/>
            <person name="Noel J."/>
            <person name="Charron P."/>
            <person name="Farinelli L."/>
            <person name="Marton T."/>
            <person name="Kruger M."/>
            <person name="Pelin A."/>
            <person name="Brachmann A."/>
            <person name="Corradi N."/>
        </authorList>
    </citation>
    <scope>NUCLEOTIDE SEQUENCE [LARGE SCALE GENOMIC DNA]</scope>
    <source>
        <strain evidence="2 3">A1</strain>
    </source>
</reference>
<sequence>MDYNPESSFRSLNPSGSQDESQSYGNCSECKQKRTAVAWCKNCDIAIFKENYCSWTSGDSIICNNTNFVAFLMLKKSIIPHGFMGIIPKDSFFKVNVVNVV</sequence>
<reference evidence="2 3" key="1">
    <citation type="submission" date="2017-10" db="EMBL/GenBank/DDBJ databases">
        <title>Extensive intraspecific genome diversity in a model arbuscular mycorrhizal fungus.</title>
        <authorList>
            <person name="Chen E.C.H."/>
            <person name="Morin E."/>
            <person name="Baudet D."/>
            <person name="Noel J."/>
            <person name="Ndikumana S."/>
            <person name="Charron P."/>
            <person name="St-Onge C."/>
            <person name="Giorgi J."/>
            <person name="Grigoriev I.V."/>
            <person name="Roux C."/>
            <person name="Martin F.M."/>
            <person name="Corradi N."/>
        </authorList>
    </citation>
    <scope>NUCLEOTIDE SEQUENCE [LARGE SCALE GENOMIC DNA]</scope>
    <source>
        <strain evidence="2 3">A1</strain>
    </source>
</reference>
<accession>A0A2N0QUD4</accession>
<dbReference type="EMBL" id="LLXH01003069">
    <property type="protein sequence ID" value="PKC54677.1"/>
    <property type="molecule type" value="Genomic_DNA"/>
</dbReference>
<dbReference type="VEuPathDB" id="FungiDB:RhiirA1_476866"/>
<feature type="region of interest" description="Disordered" evidence="1">
    <location>
        <begin position="1"/>
        <end position="25"/>
    </location>
</feature>
<proteinExistence type="predicted"/>
<evidence type="ECO:0000313" key="3">
    <source>
        <dbReference type="Proteomes" id="UP000232688"/>
    </source>
</evidence>
<dbReference type="Proteomes" id="UP000232688">
    <property type="component" value="Unassembled WGS sequence"/>
</dbReference>
<name>A0A2N0QUD4_9GLOM</name>